<evidence type="ECO:0000256" key="3">
    <source>
        <dbReference type="ARBA" id="ARBA00022729"/>
    </source>
</evidence>
<dbReference type="GO" id="GO:0006508">
    <property type="term" value="P:proteolysis"/>
    <property type="evidence" value="ECO:0007669"/>
    <property type="project" value="UniProtKB-KW"/>
</dbReference>
<evidence type="ECO:0000256" key="1">
    <source>
        <dbReference type="ARBA" id="ARBA00008455"/>
    </source>
</evidence>
<dbReference type="PROSITE" id="PS00139">
    <property type="entry name" value="THIOL_PROTEASE_CYS"/>
    <property type="match status" value="1"/>
</dbReference>
<keyword evidence="2" id="KW-0645">Protease</keyword>
<evidence type="ECO:0000313" key="10">
    <source>
        <dbReference type="EMBL" id="CAD7633114.1"/>
    </source>
</evidence>
<dbReference type="Pfam" id="PF00112">
    <property type="entry name" value="Peptidase_C1"/>
    <property type="match status" value="1"/>
</dbReference>
<evidence type="ECO:0000256" key="5">
    <source>
        <dbReference type="ARBA" id="ARBA00022807"/>
    </source>
</evidence>
<evidence type="ECO:0000256" key="2">
    <source>
        <dbReference type="ARBA" id="ARBA00022670"/>
    </source>
</evidence>
<dbReference type="Pfam" id="PF08127">
    <property type="entry name" value="Propeptide_C1"/>
    <property type="match status" value="1"/>
</dbReference>
<dbReference type="InterPro" id="IPR000169">
    <property type="entry name" value="Pept_cys_AS"/>
</dbReference>
<accession>A0A7R9L350</accession>
<evidence type="ECO:0000256" key="8">
    <source>
        <dbReference type="SAM" id="SignalP"/>
    </source>
</evidence>
<dbReference type="AlphaFoldDB" id="A0A7R9L350"/>
<dbReference type="InterPro" id="IPR013128">
    <property type="entry name" value="Peptidase_C1A"/>
</dbReference>
<dbReference type="FunFam" id="3.90.70.10:FF:000031">
    <property type="entry name" value="Cathepsin B"/>
    <property type="match status" value="1"/>
</dbReference>
<dbReference type="Proteomes" id="UP000759131">
    <property type="component" value="Unassembled WGS sequence"/>
</dbReference>
<dbReference type="InterPro" id="IPR000668">
    <property type="entry name" value="Peptidase_C1A_C"/>
</dbReference>
<evidence type="ECO:0000256" key="6">
    <source>
        <dbReference type="ARBA" id="ARBA00023145"/>
    </source>
</evidence>
<keyword evidence="3 8" id="KW-0732">Signal</keyword>
<dbReference type="PROSITE" id="PS00639">
    <property type="entry name" value="THIOL_PROTEASE_HIS"/>
    <property type="match status" value="1"/>
</dbReference>
<feature type="signal peptide" evidence="8">
    <location>
        <begin position="1"/>
        <end position="19"/>
    </location>
</feature>
<dbReference type="SMART" id="SM00645">
    <property type="entry name" value="Pept_C1"/>
    <property type="match status" value="1"/>
</dbReference>
<dbReference type="SUPFAM" id="SSF54001">
    <property type="entry name" value="Cysteine proteinases"/>
    <property type="match status" value="1"/>
</dbReference>
<keyword evidence="4" id="KW-0378">Hydrolase</keyword>
<dbReference type="PANTHER" id="PTHR12411">
    <property type="entry name" value="CYSTEINE PROTEASE FAMILY C1-RELATED"/>
    <property type="match status" value="1"/>
</dbReference>
<dbReference type="InterPro" id="IPR025660">
    <property type="entry name" value="Pept_his_AS"/>
</dbReference>
<dbReference type="Gene3D" id="3.90.70.10">
    <property type="entry name" value="Cysteine proteinases"/>
    <property type="match status" value="1"/>
</dbReference>
<evidence type="ECO:0000256" key="7">
    <source>
        <dbReference type="ARBA" id="ARBA00023157"/>
    </source>
</evidence>
<name>A0A7R9L350_9ACAR</name>
<sequence>MGKLTLLLVLCVCIAGSLQSPRGFRNVDHLIEYINNANTTWKAGKNFDDSYSLEYVRGLMGVRRPVGALDYVESPAPVYSGIDIPKEFDPRVQWPECKSLSEIRDQGSCGGCWAFSSVEAMTDRLCIASKGKQQVELSGEDMVACSGAGGCGGGWPASAYGYYIRSGLVSGGLYDSHEGCQPYTIASCEHYITGQRPPCHKHYDPTPKCQHSCVTGYNGTYQSDKHYGSKQYSFSNRNRDVQADIMTNGPVVAVFTVYEDFLQYKSGVYKHLTGDVAGLHAVKIIGWGVESGVDYWLVVNSWNPDWGNKGYFKIARGHDEGGIEGDIVAGLPKL</sequence>
<dbReference type="InterPro" id="IPR038765">
    <property type="entry name" value="Papain-like_cys_pep_sf"/>
</dbReference>
<dbReference type="EMBL" id="OC866728">
    <property type="protein sequence ID" value="CAD7633114.1"/>
    <property type="molecule type" value="Genomic_DNA"/>
</dbReference>
<dbReference type="InterPro" id="IPR012599">
    <property type="entry name" value="Propeptide_C1A"/>
</dbReference>
<proteinExistence type="inferred from homology"/>
<gene>
    <name evidence="10" type="ORF">OSB1V03_LOCUS13513</name>
</gene>
<dbReference type="EMBL" id="CAJPIZ010012153">
    <property type="protein sequence ID" value="CAG2113544.1"/>
    <property type="molecule type" value="Genomic_DNA"/>
</dbReference>
<organism evidence="10">
    <name type="scientific">Medioppia subpectinata</name>
    <dbReference type="NCBI Taxonomy" id="1979941"/>
    <lineage>
        <taxon>Eukaryota</taxon>
        <taxon>Metazoa</taxon>
        <taxon>Ecdysozoa</taxon>
        <taxon>Arthropoda</taxon>
        <taxon>Chelicerata</taxon>
        <taxon>Arachnida</taxon>
        <taxon>Acari</taxon>
        <taxon>Acariformes</taxon>
        <taxon>Sarcoptiformes</taxon>
        <taxon>Oribatida</taxon>
        <taxon>Brachypylina</taxon>
        <taxon>Oppioidea</taxon>
        <taxon>Oppiidae</taxon>
        <taxon>Medioppia</taxon>
    </lineage>
</organism>
<dbReference type="GO" id="GO:0004197">
    <property type="term" value="F:cysteine-type endopeptidase activity"/>
    <property type="evidence" value="ECO:0007669"/>
    <property type="project" value="InterPro"/>
</dbReference>
<keyword evidence="6" id="KW-0865">Zymogen</keyword>
<reference evidence="10" key="1">
    <citation type="submission" date="2020-11" db="EMBL/GenBank/DDBJ databases">
        <authorList>
            <person name="Tran Van P."/>
        </authorList>
    </citation>
    <scope>NUCLEOTIDE SEQUENCE</scope>
</reference>
<keyword evidence="11" id="KW-1185">Reference proteome</keyword>
<keyword evidence="7" id="KW-1015">Disulfide bond</keyword>
<evidence type="ECO:0000313" key="11">
    <source>
        <dbReference type="Proteomes" id="UP000759131"/>
    </source>
</evidence>
<evidence type="ECO:0000256" key="4">
    <source>
        <dbReference type="ARBA" id="ARBA00022801"/>
    </source>
</evidence>
<dbReference type="OrthoDB" id="640249at2759"/>
<comment type="similarity">
    <text evidence="1">Belongs to the peptidase C1 family.</text>
</comment>
<dbReference type="CDD" id="cd02620">
    <property type="entry name" value="Peptidase_C1A_CathepsinB"/>
    <property type="match status" value="1"/>
</dbReference>
<dbReference type="PRINTS" id="PR00705">
    <property type="entry name" value="PAPAIN"/>
</dbReference>
<feature type="domain" description="Peptidase C1A papain C-terminal" evidence="9">
    <location>
        <begin position="84"/>
        <end position="331"/>
    </location>
</feature>
<feature type="chain" id="PRO_5035592081" description="Peptidase C1A papain C-terminal domain-containing protein" evidence="8">
    <location>
        <begin position="20"/>
        <end position="334"/>
    </location>
</feature>
<evidence type="ECO:0000259" key="9">
    <source>
        <dbReference type="SMART" id="SM00645"/>
    </source>
</evidence>
<protein>
    <recommendedName>
        <fullName evidence="9">Peptidase C1A papain C-terminal domain-containing protein</fullName>
    </recommendedName>
</protein>
<keyword evidence="5" id="KW-0788">Thiol protease</keyword>